<dbReference type="InterPro" id="IPR010656">
    <property type="entry name" value="DctM"/>
</dbReference>
<feature type="transmembrane region" description="Helical" evidence="7">
    <location>
        <begin position="133"/>
        <end position="159"/>
    </location>
</feature>
<organism evidence="9 10">
    <name type="scientific">Treponema primitia (strain ATCC BAA-887 / DSM 12427 / ZAS-2)</name>
    <dbReference type="NCBI Taxonomy" id="545694"/>
    <lineage>
        <taxon>Bacteria</taxon>
        <taxon>Pseudomonadati</taxon>
        <taxon>Spirochaetota</taxon>
        <taxon>Spirochaetia</taxon>
        <taxon>Spirochaetales</taxon>
        <taxon>Treponemataceae</taxon>
        <taxon>Treponema</taxon>
    </lineage>
</organism>
<protein>
    <submittedName>
        <fullName evidence="9">Trap dicarboxylate transporter, dctm subunit</fullName>
    </submittedName>
</protein>
<dbReference type="KEGG" id="tpi:TREPR_0592"/>
<evidence type="ECO:0000256" key="2">
    <source>
        <dbReference type="ARBA" id="ARBA00022475"/>
    </source>
</evidence>
<reference evidence="10" key="1">
    <citation type="submission" date="2009-12" db="EMBL/GenBank/DDBJ databases">
        <title>Complete sequence of Treponema primitia strain ZAS-2.</title>
        <authorList>
            <person name="Tetu S.G."/>
            <person name="Matson E."/>
            <person name="Ren Q."/>
            <person name="Seshadri R."/>
            <person name="Elbourne L."/>
            <person name="Hassan K.A."/>
            <person name="Durkin A."/>
            <person name="Radune D."/>
            <person name="Mohamoud Y."/>
            <person name="Shay R."/>
            <person name="Jin S."/>
            <person name="Zhang X."/>
            <person name="Lucey K."/>
            <person name="Ballor N.R."/>
            <person name="Ottesen E."/>
            <person name="Rosenthal R."/>
            <person name="Allen A."/>
            <person name="Leadbetter J.R."/>
            <person name="Paulsen I.T."/>
        </authorList>
    </citation>
    <scope>NUCLEOTIDE SEQUENCE [LARGE SCALE GENOMIC DNA]</scope>
    <source>
        <strain evidence="10">ATCC BAA-887 / DSM 12427 / ZAS-2</strain>
    </source>
</reference>
<feature type="transmembrane region" description="Helical" evidence="7">
    <location>
        <begin position="358"/>
        <end position="381"/>
    </location>
</feature>
<gene>
    <name evidence="9" type="ordered locus">TREPR_0592</name>
</gene>
<evidence type="ECO:0000256" key="3">
    <source>
        <dbReference type="ARBA" id="ARBA00022519"/>
    </source>
</evidence>
<keyword evidence="2" id="KW-1003">Cell membrane</keyword>
<proteinExistence type="predicted"/>
<keyword evidence="6 7" id="KW-0472">Membrane</keyword>
<dbReference type="PANTHER" id="PTHR33362">
    <property type="entry name" value="SIALIC ACID TRAP TRANSPORTER PERMEASE PROTEIN SIAT-RELATED"/>
    <property type="match status" value="1"/>
</dbReference>
<dbReference type="NCBIfam" id="TIGR00786">
    <property type="entry name" value="dctM"/>
    <property type="match status" value="1"/>
</dbReference>
<dbReference type="RefSeq" id="WP_015709432.1">
    <property type="nucleotide sequence ID" value="NC_015578.1"/>
</dbReference>
<evidence type="ECO:0000256" key="4">
    <source>
        <dbReference type="ARBA" id="ARBA00022692"/>
    </source>
</evidence>
<dbReference type="Pfam" id="PF06808">
    <property type="entry name" value="DctM"/>
    <property type="match status" value="1"/>
</dbReference>
<keyword evidence="3" id="KW-0997">Cell inner membrane</keyword>
<reference evidence="9 10" key="2">
    <citation type="journal article" date="2011" name="ISME J.">
        <title>RNA-seq reveals cooperative metabolic interactions between two termite-gut spirochete species in co-culture.</title>
        <authorList>
            <person name="Rosenthal A.Z."/>
            <person name="Matson E.G."/>
            <person name="Eldar A."/>
            <person name="Leadbetter J.R."/>
        </authorList>
    </citation>
    <scope>NUCLEOTIDE SEQUENCE [LARGE SCALE GENOMIC DNA]</scope>
    <source>
        <strain evidence="10">ATCC BAA-887 / DSM 12427 / ZAS-2</strain>
    </source>
</reference>
<feature type="transmembrane region" description="Helical" evidence="7">
    <location>
        <begin position="242"/>
        <end position="258"/>
    </location>
</feature>
<dbReference type="GO" id="GO:0005886">
    <property type="term" value="C:plasma membrane"/>
    <property type="evidence" value="ECO:0007669"/>
    <property type="project" value="UniProtKB-SubCell"/>
</dbReference>
<sequence>MSFLLLCFVLFLVLGMPIAFVIGIAGLAYFTVTPVLPFEIVVQQIVSQSQSFAFLAVPFFIFAGNLMNVSGITDRLLGLARLLTRRMYGGTAQISVVMSTLMGGVSGSATADAAMETRILAPEMMRLGYNKGYICAVNCITALITATIPPSLGLIIFGFVGEVSIGRLFAAGIIPGILMMCFLMATTSITSRIKKYDPPKTDAPKLSTTELLANLKDSVWALLFPVILIVGIRFGLFTASESGAFAVVYAIIIGKFVYKELTWEKFKGALFTTLKDNGAIMLIIAMSGPFSYAITWVQLPIAMSNLIFGITDNPQLLTLIMLGFLFISGMFVDSNVNFLLLTPIFLPMVTKVGMDPVHFGVLMATMVTLGVMTPPIGSALYTVCGIIGCPPEEYSKEALPFLLAVMLELAILVFLPQVVLWIPNMIFGIAR</sequence>
<keyword evidence="5 7" id="KW-1133">Transmembrane helix</keyword>
<dbReference type="HOGENOM" id="CLU_019824_4_1_12"/>
<feature type="transmembrane region" description="Helical" evidence="7">
    <location>
        <begin position="165"/>
        <end position="185"/>
    </location>
</feature>
<evidence type="ECO:0000256" key="1">
    <source>
        <dbReference type="ARBA" id="ARBA00004429"/>
    </source>
</evidence>
<evidence type="ECO:0000259" key="8">
    <source>
        <dbReference type="Pfam" id="PF06808"/>
    </source>
</evidence>
<dbReference type="STRING" id="545694.TREPR_0592"/>
<comment type="subcellular location">
    <subcellularLocation>
        <location evidence="1">Cell inner membrane</location>
        <topology evidence="1">Multi-pass membrane protein</topology>
    </subcellularLocation>
</comment>
<feature type="transmembrane region" description="Helical" evidence="7">
    <location>
        <begin position="219"/>
        <end position="236"/>
    </location>
</feature>
<evidence type="ECO:0000256" key="5">
    <source>
        <dbReference type="ARBA" id="ARBA00022989"/>
    </source>
</evidence>
<dbReference type="OrthoDB" id="370245at2"/>
<name>F5YKQ0_TREPZ</name>
<evidence type="ECO:0000313" key="9">
    <source>
        <dbReference type="EMBL" id="AEF86175.1"/>
    </source>
</evidence>
<feature type="transmembrane region" description="Helical" evidence="7">
    <location>
        <begin position="279"/>
        <end position="299"/>
    </location>
</feature>
<feature type="transmembrane region" description="Helical" evidence="7">
    <location>
        <begin position="401"/>
        <end position="422"/>
    </location>
</feature>
<evidence type="ECO:0000256" key="6">
    <source>
        <dbReference type="ARBA" id="ARBA00023136"/>
    </source>
</evidence>
<dbReference type="eggNOG" id="COG1593">
    <property type="taxonomic scope" value="Bacteria"/>
</dbReference>
<dbReference type="GO" id="GO:0022857">
    <property type="term" value="F:transmembrane transporter activity"/>
    <property type="evidence" value="ECO:0007669"/>
    <property type="project" value="TreeGrafter"/>
</dbReference>
<dbReference type="Proteomes" id="UP000009223">
    <property type="component" value="Chromosome"/>
</dbReference>
<keyword evidence="10" id="KW-1185">Reference proteome</keyword>
<dbReference type="EMBL" id="CP001843">
    <property type="protein sequence ID" value="AEF86175.1"/>
    <property type="molecule type" value="Genomic_DNA"/>
</dbReference>
<accession>F5YKQ0</accession>
<dbReference type="PIRSF" id="PIRSF006066">
    <property type="entry name" value="HI0050"/>
    <property type="match status" value="1"/>
</dbReference>
<keyword evidence="4 7" id="KW-0812">Transmembrane</keyword>
<dbReference type="InterPro" id="IPR004681">
    <property type="entry name" value="TRAP_DctM"/>
</dbReference>
<feature type="domain" description="TRAP C4-dicarboxylate transport system permease DctM subunit" evidence="8">
    <location>
        <begin position="5"/>
        <end position="417"/>
    </location>
</feature>
<evidence type="ECO:0000313" key="10">
    <source>
        <dbReference type="Proteomes" id="UP000009223"/>
    </source>
</evidence>
<dbReference type="AlphaFoldDB" id="F5YKQ0"/>
<evidence type="ECO:0000256" key="7">
    <source>
        <dbReference type="SAM" id="Phobius"/>
    </source>
</evidence>
<feature type="transmembrane region" description="Helical" evidence="7">
    <location>
        <begin position="52"/>
        <end position="77"/>
    </location>
</feature>
<feature type="transmembrane region" description="Helical" evidence="7">
    <location>
        <begin position="319"/>
        <end position="346"/>
    </location>
</feature>
<dbReference type="PANTHER" id="PTHR33362:SF4">
    <property type="entry name" value="2,3-DIKETO-L-GULONATE TRAP TRANSPORTER LARGE PERMEASE PROTEIN YIAN"/>
    <property type="match status" value="1"/>
</dbReference>